<feature type="transmembrane region" description="Helical" evidence="7">
    <location>
        <begin position="57"/>
        <end position="78"/>
    </location>
</feature>
<dbReference type="SMART" id="SM00388">
    <property type="entry name" value="HisKA"/>
    <property type="match status" value="1"/>
</dbReference>
<dbReference type="Proteomes" id="UP000009011">
    <property type="component" value="Chromosome"/>
</dbReference>
<accession>I6YUX7</accession>
<dbReference type="PATRIC" id="fig|1191523.3.peg.1192"/>
<dbReference type="InterPro" id="IPR050351">
    <property type="entry name" value="BphY/WalK/GraS-like"/>
</dbReference>
<dbReference type="PANTHER" id="PTHR45453">
    <property type="entry name" value="PHOSPHATE REGULON SENSOR PROTEIN PHOR"/>
    <property type="match status" value="1"/>
</dbReference>
<dbReference type="InterPro" id="IPR036097">
    <property type="entry name" value="HisK_dim/P_sf"/>
</dbReference>
<name>I6YUX7_MELRP</name>
<keyword evidence="7" id="KW-1133">Transmembrane helix</keyword>
<keyword evidence="6" id="KW-0902">Two-component regulatory system</keyword>
<keyword evidence="7" id="KW-0812">Transmembrane</keyword>
<dbReference type="RefSeq" id="WP_014855803.1">
    <property type="nucleotide sequence ID" value="NC_018178.1"/>
</dbReference>
<evidence type="ECO:0000256" key="5">
    <source>
        <dbReference type="ARBA" id="ARBA00022777"/>
    </source>
</evidence>
<dbReference type="HOGENOM" id="CLU_000445_89_3_10"/>
<dbReference type="InterPro" id="IPR003594">
    <property type="entry name" value="HATPase_dom"/>
</dbReference>
<evidence type="ECO:0000256" key="1">
    <source>
        <dbReference type="ARBA" id="ARBA00000085"/>
    </source>
</evidence>
<organism evidence="9 10">
    <name type="scientific">Melioribacter roseus (strain DSM 23840 / JCM 17771 / VKM B-2668 / P3M-2)</name>
    <dbReference type="NCBI Taxonomy" id="1191523"/>
    <lineage>
        <taxon>Bacteria</taxon>
        <taxon>Pseudomonadati</taxon>
        <taxon>Ignavibacteriota</taxon>
        <taxon>Ignavibacteria</taxon>
        <taxon>Ignavibacteriales</taxon>
        <taxon>Melioribacteraceae</taxon>
        <taxon>Melioribacter</taxon>
    </lineage>
</organism>
<dbReference type="GO" id="GO:0000155">
    <property type="term" value="F:phosphorelay sensor kinase activity"/>
    <property type="evidence" value="ECO:0007669"/>
    <property type="project" value="InterPro"/>
</dbReference>
<dbReference type="GO" id="GO:0005886">
    <property type="term" value="C:plasma membrane"/>
    <property type="evidence" value="ECO:0007669"/>
    <property type="project" value="TreeGrafter"/>
</dbReference>
<comment type="catalytic activity">
    <reaction evidence="1">
        <text>ATP + protein L-histidine = ADP + protein N-phospho-L-histidine.</text>
        <dbReference type="EC" id="2.7.13.3"/>
    </reaction>
</comment>
<dbReference type="FunFam" id="3.30.565.10:FF:000006">
    <property type="entry name" value="Sensor histidine kinase WalK"/>
    <property type="match status" value="1"/>
</dbReference>
<dbReference type="PROSITE" id="PS50109">
    <property type="entry name" value="HIS_KIN"/>
    <property type="match status" value="1"/>
</dbReference>
<keyword evidence="4" id="KW-0808">Transferase</keyword>
<dbReference type="Gene3D" id="1.10.287.130">
    <property type="match status" value="1"/>
</dbReference>
<dbReference type="InterPro" id="IPR005467">
    <property type="entry name" value="His_kinase_dom"/>
</dbReference>
<dbReference type="EC" id="2.7.13.3" evidence="2"/>
<dbReference type="PANTHER" id="PTHR45453:SF1">
    <property type="entry name" value="PHOSPHATE REGULON SENSOR PROTEIN PHOR"/>
    <property type="match status" value="1"/>
</dbReference>
<dbReference type="OrthoDB" id="9804645at2"/>
<keyword evidence="10" id="KW-1185">Reference proteome</keyword>
<dbReference type="InterPro" id="IPR004358">
    <property type="entry name" value="Sig_transdc_His_kin-like_C"/>
</dbReference>
<dbReference type="PRINTS" id="PR00344">
    <property type="entry name" value="BCTRLSENSOR"/>
</dbReference>
<evidence type="ECO:0000313" key="9">
    <source>
        <dbReference type="EMBL" id="AFN74367.1"/>
    </source>
</evidence>
<dbReference type="SUPFAM" id="SSF47384">
    <property type="entry name" value="Homodimeric domain of signal transducing histidine kinase"/>
    <property type="match status" value="1"/>
</dbReference>
<reference evidence="9 10" key="1">
    <citation type="journal article" date="2013" name="PLoS ONE">
        <title>Genomic analysis of Melioribacter roseus, facultatively anaerobic organotrophic bacterium representing a novel deep lineage within Bacteriodetes/Chlorobi group.</title>
        <authorList>
            <person name="Kadnikov V.V."/>
            <person name="Mardanov A.V."/>
            <person name="Podosokorskaya O.A."/>
            <person name="Gavrilov S.N."/>
            <person name="Kublanov I.V."/>
            <person name="Beletsky A.V."/>
            <person name="Bonch-Osmolovskaya E.A."/>
            <person name="Ravin N.V."/>
        </authorList>
    </citation>
    <scope>NUCLEOTIDE SEQUENCE [LARGE SCALE GENOMIC DNA]</scope>
    <source>
        <strain evidence="10">JCM 17771 / P3M-2</strain>
    </source>
</reference>
<dbReference type="STRING" id="1191523.MROS_1128"/>
<evidence type="ECO:0000256" key="2">
    <source>
        <dbReference type="ARBA" id="ARBA00012438"/>
    </source>
</evidence>
<dbReference type="SUPFAM" id="SSF55874">
    <property type="entry name" value="ATPase domain of HSP90 chaperone/DNA topoisomerase II/histidine kinase"/>
    <property type="match status" value="1"/>
</dbReference>
<evidence type="ECO:0000256" key="7">
    <source>
        <dbReference type="SAM" id="Phobius"/>
    </source>
</evidence>
<dbReference type="KEGG" id="mro:MROS_1128"/>
<evidence type="ECO:0000256" key="3">
    <source>
        <dbReference type="ARBA" id="ARBA00022553"/>
    </source>
</evidence>
<sequence>MKRTNSHLYIIIAFVIAQIAWLGLLALWIYWYVTNYIVFEQVGEKLSPLIDIQTPNVFVFTAGIILIVGIAVVMFIFFRNLSVQYKLTNLYDNFIATVTHELKSPLSSLRLFLETMAYKNVSEEKRKDFLSLMMKDVKRLDNLINTILEISKLEQKKIVHDRREYKAGILFEELVNESILNLSVPEGVVSYECSSVSYCSADKKALQIVIDNLISNALKYSKEAPTINVSVKDNRKKIIIDISDNGIGIPQQYQKKIFNKFFRIDSVNMPNVKGTGLGLYWTKEIIKQHKGSISVHSNGLNKGSTFRIELPALKNKG</sequence>
<protein>
    <recommendedName>
        <fullName evidence="2">histidine kinase</fullName>
        <ecNumber evidence="2">2.7.13.3</ecNumber>
    </recommendedName>
</protein>
<dbReference type="InterPro" id="IPR036890">
    <property type="entry name" value="HATPase_C_sf"/>
</dbReference>
<dbReference type="CDD" id="cd00075">
    <property type="entry name" value="HATPase"/>
    <property type="match status" value="1"/>
</dbReference>
<dbReference type="CDD" id="cd00082">
    <property type="entry name" value="HisKA"/>
    <property type="match status" value="1"/>
</dbReference>
<keyword evidence="7" id="KW-0472">Membrane</keyword>
<evidence type="ECO:0000256" key="6">
    <source>
        <dbReference type="ARBA" id="ARBA00023012"/>
    </source>
</evidence>
<evidence type="ECO:0000313" key="10">
    <source>
        <dbReference type="Proteomes" id="UP000009011"/>
    </source>
</evidence>
<dbReference type="Pfam" id="PF02518">
    <property type="entry name" value="HATPase_c"/>
    <property type="match status" value="1"/>
</dbReference>
<feature type="domain" description="Histidine kinase" evidence="8">
    <location>
        <begin position="97"/>
        <end position="314"/>
    </location>
</feature>
<dbReference type="Pfam" id="PF00512">
    <property type="entry name" value="HisKA"/>
    <property type="match status" value="1"/>
</dbReference>
<dbReference type="SMART" id="SM00387">
    <property type="entry name" value="HATPase_c"/>
    <property type="match status" value="1"/>
</dbReference>
<dbReference type="EMBL" id="CP003557">
    <property type="protein sequence ID" value="AFN74367.1"/>
    <property type="molecule type" value="Genomic_DNA"/>
</dbReference>
<keyword evidence="5 9" id="KW-0418">Kinase</keyword>
<gene>
    <name evidence="9" type="ordered locus">MROS_1128</name>
</gene>
<dbReference type="GO" id="GO:0016036">
    <property type="term" value="P:cellular response to phosphate starvation"/>
    <property type="evidence" value="ECO:0007669"/>
    <property type="project" value="TreeGrafter"/>
</dbReference>
<evidence type="ECO:0000256" key="4">
    <source>
        <dbReference type="ARBA" id="ARBA00022679"/>
    </source>
</evidence>
<dbReference type="AlphaFoldDB" id="I6YUX7"/>
<dbReference type="InterPro" id="IPR003661">
    <property type="entry name" value="HisK_dim/P_dom"/>
</dbReference>
<dbReference type="eggNOG" id="COG5002">
    <property type="taxonomic scope" value="Bacteria"/>
</dbReference>
<keyword evidence="3" id="KW-0597">Phosphoprotein</keyword>
<feature type="transmembrane region" description="Helical" evidence="7">
    <location>
        <begin position="7"/>
        <end position="31"/>
    </location>
</feature>
<dbReference type="Gene3D" id="3.30.565.10">
    <property type="entry name" value="Histidine kinase-like ATPase, C-terminal domain"/>
    <property type="match status" value="1"/>
</dbReference>
<proteinExistence type="predicted"/>
<evidence type="ECO:0000259" key="8">
    <source>
        <dbReference type="PROSITE" id="PS50109"/>
    </source>
</evidence>
<dbReference type="GO" id="GO:0004721">
    <property type="term" value="F:phosphoprotein phosphatase activity"/>
    <property type="evidence" value="ECO:0007669"/>
    <property type="project" value="TreeGrafter"/>
</dbReference>